<dbReference type="InterPro" id="IPR037883">
    <property type="entry name" value="Knr4/Smi1-like_sf"/>
</dbReference>
<evidence type="ECO:0000313" key="3">
    <source>
        <dbReference type="EMBL" id="KEZ53658.1"/>
    </source>
</evidence>
<name>A0A084H246_METID</name>
<evidence type="ECO:0000259" key="2">
    <source>
        <dbReference type="Pfam" id="PF08906"/>
    </source>
</evidence>
<dbReference type="Proteomes" id="UP000028549">
    <property type="component" value="Unassembled WGS sequence"/>
</dbReference>
<evidence type="ECO:0008006" key="5">
    <source>
        <dbReference type="Google" id="ProtNLM"/>
    </source>
</evidence>
<organism evidence="3 4">
    <name type="scientific">Metabacillus indicus</name>
    <name type="common">Bacillus indicus</name>
    <dbReference type="NCBI Taxonomy" id="246786"/>
    <lineage>
        <taxon>Bacteria</taxon>
        <taxon>Bacillati</taxon>
        <taxon>Bacillota</taxon>
        <taxon>Bacilli</taxon>
        <taxon>Bacillales</taxon>
        <taxon>Bacillaceae</taxon>
        <taxon>Metabacillus</taxon>
    </lineage>
</organism>
<dbReference type="Pfam" id="PF08887">
    <property type="entry name" value="GAD-like"/>
    <property type="match status" value="1"/>
</dbReference>
<evidence type="ECO:0000259" key="1">
    <source>
        <dbReference type="Pfam" id="PF08887"/>
    </source>
</evidence>
<sequence length="184" mass="21426">MNIFSDFNKVSEVAERTINKYKDVLPEELIETWKIYGYGTFLNGYLKVINPDEFSSIVSGSYLRSEGTIPIFSTSMGDIILFEQDENQEFYVVMINYRKGKTKVIASNYSLFLRFLEDDGFRRKVLEWLPYHEAIKEYLEPAFDECFGYTPILGLGGQEKVENLKKVKLKEHILIINEFMGPVQ</sequence>
<dbReference type="InterPro" id="IPR015002">
    <property type="entry name" value="T6SS_Tdi1_C"/>
</dbReference>
<dbReference type="SUPFAM" id="SSF160631">
    <property type="entry name" value="SMI1/KNR4-like"/>
    <property type="match status" value="1"/>
</dbReference>
<proteinExistence type="predicted"/>
<comment type="caution">
    <text evidence="3">The sequence shown here is derived from an EMBL/GenBank/DDBJ whole genome shotgun (WGS) entry which is preliminary data.</text>
</comment>
<accession>A0A084H246</accession>
<feature type="domain" description="T6SS immunity protein Tdi1 C-terminal" evidence="2">
    <location>
        <begin position="106"/>
        <end position="179"/>
    </location>
</feature>
<dbReference type="Pfam" id="PF08906">
    <property type="entry name" value="T6SS_Tdi1_C"/>
    <property type="match status" value="1"/>
</dbReference>
<reference evidence="3 4" key="1">
    <citation type="journal article" date="2005" name="Int. J. Syst. Evol. Microbiol.">
        <title>Bacillus cibi sp. nov., isolated from jeotgal, a traditional Korean fermented seafood.</title>
        <authorList>
            <person name="Yoon J.H."/>
            <person name="Lee C.H."/>
            <person name="Oh T.K."/>
        </authorList>
    </citation>
    <scope>NUCLEOTIDE SEQUENCE [LARGE SCALE GENOMIC DNA]</scope>
    <source>
        <strain evidence="3 4">DSM 16189</strain>
    </source>
</reference>
<dbReference type="RefSeq" id="WP_029565261.1">
    <property type="nucleotide sequence ID" value="NZ_JNVC02000001.1"/>
</dbReference>
<dbReference type="EMBL" id="JNVC02000001">
    <property type="protein sequence ID" value="KEZ53658.1"/>
    <property type="molecule type" value="Genomic_DNA"/>
</dbReference>
<keyword evidence="4" id="KW-1185">Reference proteome</keyword>
<gene>
    <name evidence="3" type="ORF">GS18_0201365</name>
</gene>
<feature type="domain" description="GAD-related" evidence="1">
    <location>
        <begin position="8"/>
        <end position="89"/>
    </location>
</feature>
<protein>
    <recommendedName>
        <fullName evidence="5">DUF1851 domain-containing protein</fullName>
    </recommendedName>
</protein>
<evidence type="ECO:0000313" key="4">
    <source>
        <dbReference type="Proteomes" id="UP000028549"/>
    </source>
</evidence>
<dbReference type="InterPro" id="IPR014983">
    <property type="entry name" value="GAD-rel"/>
</dbReference>
<dbReference type="OrthoDB" id="2216648at2"/>
<dbReference type="AlphaFoldDB" id="A0A084H246"/>